<dbReference type="PROSITE" id="PS51349">
    <property type="entry name" value="FMN_HYDROXY_ACID_DH_2"/>
    <property type="match status" value="1"/>
</dbReference>
<evidence type="ECO:0000313" key="7">
    <source>
        <dbReference type="EMBL" id="CAD7649050.1"/>
    </source>
</evidence>
<dbReference type="InterPro" id="IPR013785">
    <property type="entry name" value="Aldolase_TIM"/>
</dbReference>
<dbReference type="Pfam" id="PF01070">
    <property type="entry name" value="FMN_dh"/>
    <property type="match status" value="1"/>
</dbReference>
<evidence type="ECO:0000256" key="4">
    <source>
        <dbReference type="ARBA" id="ARBA00029325"/>
    </source>
</evidence>
<dbReference type="EMBL" id="OC918266">
    <property type="protein sequence ID" value="CAD7649050.1"/>
    <property type="molecule type" value="Genomic_DNA"/>
</dbReference>
<dbReference type="OrthoDB" id="25826at2759"/>
<gene>
    <name evidence="7" type="ORF">ONB1V03_LOCUS7070</name>
</gene>
<accession>A0A7R9LW81</accession>
<comment type="cofactor">
    <cofactor evidence="1">
        <name>FMN</name>
        <dbReference type="ChEBI" id="CHEBI:58210"/>
    </cofactor>
</comment>
<evidence type="ECO:0000256" key="5">
    <source>
        <dbReference type="ARBA" id="ARBA00029327"/>
    </source>
</evidence>
<proteinExistence type="inferred from homology"/>
<organism evidence="7">
    <name type="scientific">Oppiella nova</name>
    <dbReference type="NCBI Taxonomy" id="334625"/>
    <lineage>
        <taxon>Eukaryota</taxon>
        <taxon>Metazoa</taxon>
        <taxon>Ecdysozoa</taxon>
        <taxon>Arthropoda</taxon>
        <taxon>Chelicerata</taxon>
        <taxon>Arachnida</taxon>
        <taxon>Acari</taxon>
        <taxon>Acariformes</taxon>
        <taxon>Sarcoptiformes</taxon>
        <taxon>Oribatida</taxon>
        <taxon>Brachypylina</taxon>
        <taxon>Oppioidea</taxon>
        <taxon>Oppiidae</taxon>
        <taxon>Oppiella</taxon>
    </lineage>
</organism>
<dbReference type="InterPro" id="IPR008259">
    <property type="entry name" value="FMN_hydac_DH_AS"/>
</dbReference>
<keyword evidence="2" id="KW-0560">Oxidoreductase</keyword>
<name>A0A7R9LW81_9ACAR</name>
<evidence type="ECO:0000256" key="1">
    <source>
        <dbReference type="ARBA" id="ARBA00001917"/>
    </source>
</evidence>
<reference evidence="7" key="1">
    <citation type="submission" date="2020-11" db="EMBL/GenBank/DDBJ databases">
        <authorList>
            <person name="Tran Van P."/>
        </authorList>
    </citation>
    <scope>NUCLEOTIDE SEQUENCE</scope>
</reference>
<evidence type="ECO:0000256" key="2">
    <source>
        <dbReference type="ARBA" id="ARBA00023002"/>
    </source>
</evidence>
<feature type="non-terminal residue" evidence="7">
    <location>
        <position position="1"/>
    </location>
</feature>
<dbReference type="Proteomes" id="UP000728032">
    <property type="component" value="Unassembled WGS sequence"/>
</dbReference>
<dbReference type="InterPro" id="IPR037396">
    <property type="entry name" value="FMN_HAD"/>
</dbReference>
<sequence length="250" mass="28031">MSLLLADIEATANEKLDAGLRDYLNRGAQHDVTLEANREAFNRLRIRPRYMVDVSKRDLTARLFGDTLRAPICVSPFGLNRRFHSNGEFETAKGVSQCQTVMVVSSGSGVTIEQLAEREPLLVKWFQMFIYEDRVMTRDMAQRAERAGYKALVLTVDQNTMGLRYHNMKNAYVDTDERVNYRPYGVSKEVARDATWEDVKWLKGVVNIPVVIKGVLTAEDSRLAVNAGADAIFVSNHGGRQLDGSPATVC</sequence>
<dbReference type="PANTHER" id="PTHR10578">
    <property type="entry name" value="S -2-HYDROXY-ACID OXIDASE-RELATED"/>
    <property type="match status" value="1"/>
</dbReference>
<dbReference type="CDD" id="cd02809">
    <property type="entry name" value="alpha_hydroxyacid_oxid_FMN"/>
    <property type="match status" value="1"/>
</dbReference>
<comment type="catalytic activity">
    <reaction evidence="4">
        <text>a (2S)-2-hydroxycarboxylate + O2 = a 2-oxocarboxylate + H2O2</text>
        <dbReference type="Rhea" id="RHEA:16789"/>
        <dbReference type="ChEBI" id="CHEBI:15379"/>
        <dbReference type="ChEBI" id="CHEBI:16240"/>
        <dbReference type="ChEBI" id="CHEBI:35179"/>
        <dbReference type="ChEBI" id="CHEBI:58123"/>
        <dbReference type="EC" id="1.1.3.15"/>
    </reaction>
    <physiologicalReaction direction="left-to-right" evidence="4">
        <dbReference type="Rhea" id="RHEA:16790"/>
    </physiologicalReaction>
</comment>
<dbReference type="GO" id="GO:0005777">
    <property type="term" value="C:peroxisome"/>
    <property type="evidence" value="ECO:0007669"/>
    <property type="project" value="UniProtKB-ARBA"/>
</dbReference>
<feature type="domain" description="FMN hydroxy acid dehydrogenase" evidence="6">
    <location>
        <begin position="1"/>
        <end position="250"/>
    </location>
</feature>
<comment type="catalytic activity">
    <reaction evidence="5">
        <text>2-hydroxyoctanoate + O2 = 2-oxooctanoate + H2O2</text>
        <dbReference type="Rhea" id="RHEA:67940"/>
        <dbReference type="ChEBI" id="CHEBI:15379"/>
        <dbReference type="ChEBI" id="CHEBI:16240"/>
        <dbReference type="ChEBI" id="CHEBI:133514"/>
        <dbReference type="ChEBI" id="CHEBI:176689"/>
    </reaction>
    <physiologicalReaction direction="left-to-right" evidence="5">
        <dbReference type="Rhea" id="RHEA:67941"/>
    </physiologicalReaction>
</comment>
<dbReference type="GO" id="GO:0003973">
    <property type="term" value="F:(S)-2-hydroxy-acid oxidase activity"/>
    <property type="evidence" value="ECO:0007669"/>
    <property type="project" value="UniProtKB-EC"/>
</dbReference>
<dbReference type="AlphaFoldDB" id="A0A7R9LW81"/>
<dbReference type="Gene3D" id="3.20.20.70">
    <property type="entry name" value="Aldolase class I"/>
    <property type="match status" value="1"/>
</dbReference>
<evidence type="ECO:0000313" key="8">
    <source>
        <dbReference type="Proteomes" id="UP000728032"/>
    </source>
</evidence>
<evidence type="ECO:0000259" key="6">
    <source>
        <dbReference type="PROSITE" id="PS51349"/>
    </source>
</evidence>
<dbReference type="PROSITE" id="PS00557">
    <property type="entry name" value="FMN_HYDROXY_ACID_DH_1"/>
    <property type="match status" value="1"/>
</dbReference>
<dbReference type="SUPFAM" id="SSF51395">
    <property type="entry name" value="FMN-linked oxidoreductases"/>
    <property type="match status" value="1"/>
</dbReference>
<dbReference type="InterPro" id="IPR012133">
    <property type="entry name" value="Alpha-hydoxy_acid_DH_FMN"/>
</dbReference>
<protein>
    <recommendedName>
        <fullName evidence="6">FMN hydroxy acid dehydrogenase domain-containing protein</fullName>
    </recommendedName>
</protein>
<evidence type="ECO:0000256" key="3">
    <source>
        <dbReference type="ARBA" id="ARBA00024042"/>
    </source>
</evidence>
<dbReference type="GO" id="GO:0010181">
    <property type="term" value="F:FMN binding"/>
    <property type="evidence" value="ECO:0007669"/>
    <property type="project" value="InterPro"/>
</dbReference>
<comment type="similarity">
    <text evidence="3">Belongs to the FMN-dependent alpha-hydroxy acid dehydrogenase family.</text>
</comment>
<dbReference type="EMBL" id="CAJPVJ010003441">
    <property type="protein sequence ID" value="CAG2167570.1"/>
    <property type="molecule type" value="Genomic_DNA"/>
</dbReference>
<dbReference type="InterPro" id="IPR000262">
    <property type="entry name" value="FMN-dep_DH"/>
</dbReference>
<keyword evidence="8" id="KW-1185">Reference proteome</keyword>
<dbReference type="PANTHER" id="PTHR10578:SF146">
    <property type="entry name" value="OXIDASE, PUTATIVE-RELATED"/>
    <property type="match status" value="1"/>
</dbReference>